<dbReference type="Gene3D" id="1.10.510.10">
    <property type="entry name" value="Transferase(Phosphotransferase) domain 1"/>
    <property type="match status" value="1"/>
</dbReference>
<dbReference type="InterPro" id="IPR000719">
    <property type="entry name" value="Prot_kinase_dom"/>
</dbReference>
<dbReference type="EMBL" id="JAANIT010000619">
    <property type="protein sequence ID" value="KAG1545911.1"/>
    <property type="molecule type" value="Genomic_DNA"/>
</dbReference>
<evidence type="ECO:0000313" key="12">
    <source>
        <dbReference type="Proteomes" id="UP000717996"/>
    </source>
</evidence>
<evidence type="ECO:0000256" key="3">
    <source>
        <dbReference type="ARBA" id="ARBA00022679"/>
    </source>
</evidence>
<accession>A0A9P6YF22</accession>
<dbReference type="SUPFAM" id="SSF56112">
    <property type="entry name" value="Protein kinase-like (PK-like)"/>
    <property type="match status" value="1"/>
</dbReference>
<organism evidence="11 12">
    <name type="scientific">Rhizopus oryzae</name>
    <name type="common">Mucormycosis agent</name>
    <name type="synonym">Rhizopus arrhizus var. delemar</name>
    <dbReference type="NCBI Taxonomy" id="64495"/>
    <lineage>
        <taxon>Eukaryota</taxon>
        <taxon>Fungi</taxon>
        <taxon>Fungi incertae sedis</taxon>
        <taxon>Mucoromycota</taxon>
        <taxon>Mucoromycotina</taxon>
        <taxon>Mucoromycetes</taxon>
        <taxon>Mucorales</taxon>
        <taxon>Mucorineae</taxon>
        <taxon>Rhizopodaceae</taxon>
        <taxon>Rhizopus</taxon>
    </lineage>
</organism>
<evidence type="ECO:0000256" key="7">
    <source>
        <dbReference type="PROSITE-ProRule" id="PRU10141"/>
    </source>
</evidence>
<dbReference type="GO" id="GO:0000226">
    <property type="term" value="P:microtubule cytoskeleton organization"/>
    <property type="evidence" value="ECO:0007669"/>
    <property type="project" value="TreeGrafter"/>
</dbReference>
<dbReference type="PROSITE" id="PS50011">
    <property type="entry name" value="PROTEIN_KINASE_DOM"/>
    <property type="match status" value="1"/>
</dbReference>
<feature type="coiled-coil region" evidence="9">
    <location>
        <begin position="401"/>
        <end position="428"/>
    </location>
</feature>
<dbReference type="GO" id="GO:0035556">
    <property type="term" value="P:intracellular signal transduction"/>
    <property type="evidence" value="ECO:0007669"/>
    <property type="project" value="TreeGrafter"/>
</dbReference>
<dbReference type="PANTHER" id="PTHR24346:SF82">
    <property type="entry name" value="KP78A-RELATED"/>
    <property type="match status" value="1"/>
</dbReference>
<feature type="binding site" evidence="7">
    <location>
        <position position="43"/>
    </location>
    <ligand>
        <name>ATP</name>
        <dbReference type="ChEBI" id="CHEBI:30616"/>
    </ligand>
</feature>
<evidence type="ECO:0000256" key="9">
    <source>
        <dbReference type="SAM" id="Coils"/>
    </source>
</evidence>
<evidence type="ECO:0000256" key="5">
    <source>
        <dbReference type="ARBA" id="ARBA00022777"/>
    </source>
</evidence>
<evidence type="ECO:0000256" key="2">
    <source>
        <dbReference type="ARBA" id="ARBA00022527"/>
    </source>
</evidence>
<dbReference type="PROSITE" id="PS00108">
    <property type="entry name" value="PROTEIN_KINASE_ST"/>
    <property type="match status" value="1"/>
</dbReference>
<sequence>MSFCQTPIEAAERFEFRQTVGRGSSGKVKLASDHLTKELVAIKIVKRRLVNIKAQTVDGKGYSTEQEFIKEKIKQEIREARTIREAHIMKLLHHPHIVQLKDLYVTPHFFYITMEYVEGGQLLHHIVRRGKLSESEARRFSRQIISALDYMHRNSIVHRDLKIENILLDRDARNIKVVDFGLSNLYCPERRLKTFCGSLYFAAPEVIVGQPYRGPEIDVWSLGVVIYVMVTGAVPFDDPSLTGLHAKIKRADVRFPAYMTSACKDLLQRIFVVDHKKRVILADVIRHPWIQGHVQNYLPLRMPLTLPLVPGILKRMTAGFRLGSAEEIEEKMQTIVQSPIYRFAAEHVARLQLAKLRGLEETTTTMVKKWGTYDDPQTIPSAYHPLCSIYYLTKERCQEMKRSDIKKNKDMEKEVEQIENVVEKRVSREEDEDEEETGFKHIVASISQLISKISCQPPQH</sequence>
<comment type="similarity">
    <text evidence="1">Belongs to the protein kinase superfamily. CAMK Ser/Thr protein kinase family. NIM1 subfamily.</text>
</comment>
<keyword evidence="9" id="KW-0175">Coiled coil</keyword>
<comment type="caution">
    <text evidence="11">The sequence shown here is derived from an EMBL/GenBank/DDBJ whole genome shotgun (WGS) entry which is preliminary data.</text>
</comment>
<dbReference type="OrthoDB" id="193931at2759"/>
<evidence type="ECO:0000256" key="1">
    <source>
        <dbReference type="ARBA" id="ARBA00010791"/>
    </source>
</evidence>
<dbReference type="AlphaFoldDB" id="A0A9P6YF22"/>
<dbReference type="GO" id="GO:0004674">
    <property type="term" value="F:protein serine/threonine kinase activity"/>
    <property type="evidence" value="ECO:0007669"/>
    <property type="project" value="UniProtKB-KW"/>
</dbReference>
<dbReference type="GO" id="GO:0005524">
    <property type="term" value="F:ATP binding"/>
    <property type="evidence" value="ECO:0007669"/>
    <property type="project" value="UniProtKB-UniRule"/>
</dbReference>
<dbReference type="PROSITE" id="PS00107">
    <property type="entry name" value="PROTEIN_KINASE_ATP"/>
    <property type="match status" value="1"/>
</dbReference>
<dbReference type="InterPro" id="IPR017441">
    <property type="entry name" value="Protein_kinase_ATP_BS"/>
</dbReference>
<keyword evidence="3" id="KW-0808">Transferase</keyword>
<dbReference type="Proteomes" id="UP000717996">
    <property type="component" value="Unassembled WGS sequence"/>
</dbReference>
<keyword evidence="6 7" id="KW-0067">ATP-binding</keyword>
<keyword evidence="5" id="KW-0418">Kinase</keyword>
<keyword evidence="4 7" id="KW-0547">Nucleotide-binding</keyword>
<feature type="domain" description="Protein kinase" evidence="10">
    <location>
        <begin position="14"/>
        <end position="290"/>
    </location>
</feature>
<proteinExistence type="inferred from homology"/>
<evidence type="ECO:0000256" key="4">
    <source>
        <dbReference type="ARBA" id="ARBA00022741"/>
    </source>
</evidence>
<dbReference type="FunFam" id="1.10.510.10:FF:000571">
    <property type="entry name" value="Maternal embryonic leucine zipper kinase"/>
    <property type="match status" value="1"/>
</dbReference>
<dbReference type="OMA" id="RETDREC"/>
<reference evidence="11" key="1">
    <citation type="journal article" date="2020" name="Microb. Genom.">
        <title>Genetic diversity of clinical and environmental Mucorales isolates obtained from an investigation of mucormycosis cases among solid organ transplant recipients.</title>
        <authorList>
            <person name="Nguyen M.H."/>
            <person name="Kaul D."/>
            <person name="Muto C."/>
            <person name="Cheng S.J."/>
            <person name="Richter R.A."/>
            <person name="Bruno V.M."/>
            <person name="Liu G."/>
            <person name="Beyhan S."/>
            <person name="Sundermann A.J."/>
            <person name="Mounaud S."/>
            <person name="Pasculle A.W."/>
            <person name="Nierman W.C."/>
            <person name="Driscoll E."/>
            <person name="Cumbie R."/>
            <person name="Clancy C.J."/>
            <person name="Dupont C.L."/>
        </authorList>
    </citation>
    <scope>NUCLEOTIDE SEQUENCE</scope>
    <source>
        <strain evidence="11">GL16</strain>
    </source>
</reference>
<dbReference type="GO" id="GO:0005737">
    <property type="term" value="C:cytoplasm"/>
    <property type="evidence" value="ECO:0007669"/>
    <property type="project" value="TreeGrafter"/>
</dbReference>
<dbReference type="InterPro" id="IPR011009">
    <property type="entry name" value="Kinase-like_dom_sf"/>
</dbReference>
<name>A0A9P6YF22_RHIOR</name>
<evidence type="ECO:0000259" key="10">
    <source>
        <dbReference type="PROSITE" id="PS50011"/>
    </source>
</evidence>
<dbReference type="Pfam" id="PF00069">
    <property type="entry name" value="Pkinase"/>
    <property type="match status" value="1"/>
</dbReference>
<dbReference type="SMART" id="SM00220">
    <property type="entry name" value="S_TKc"/>
    <property type="match status" value="1"/>
</dbReference>
<keyword evidence="2 8" id="KW-0723">Serine/threonine-protein kinase</keyword>
<evidence type="ECO:0000256" key="8">
    <source>
        <dbReference type="RuleBase" id="RU000304"/>
    </source>
</evidence>
<protein>
    <recommendedName>
        <fullName evidence="10">Protein kinase domain-containing protein</fullName>
    </recommendedName>
</protein>
<dbReference type="InterPro" id="IPR008271">
    <property type="entry name" value="Ser/Thr_kinase_AS"/>
</dbReference>
<evidence type="ECO:0000313" key="11">
    <source>
        <dbReference type="EMBL" id="KAG1545911.1"/>
    </source>
</evidence>
<evidence type="ECO:0000256" key="6">
    <source>
        <dbReference type="ARBA" id="ARBA00022840"/>
    </source>
</evidence>
<dbReference type="PANTHER" id="PTHR24346">
    <property type="entry name" value="MAP/MICROTUBULE AFFINITY-REGULATING KINASE"/>
    <property type="match status" value="1"/>
</dbReference>
<gene>
    <name evidence="11" type="ORF">G6F51_005183</name>
</gene>